<keyword evidence="2" id="KW-1185">Reference proteome</keyword>
<sequence length="45" mass="5297">MKQTKHIFWRWHTQTLATPIKTAFVSVTDDDIASQVIRQVPDDRD</sequence>
<proteinExistence type="predicted"/>
<gene>
    <name evidence="1" type="ORF">ACFQ1C_13675</name>
</gene>
<dbReference type="EMBL" id="JBHTJS010000056">
    <property type="protein sequence ID" value="MFD1009193.1"/>
    <property type="molecule type" value="Genomic_DNA"/>
</dbReference>
<accession>A0ABW3KJJ2</accession>
<comment type="caution">
    <text evidence="1">The sequence shown here is derived from an EMBL/GenBank/DDBJ whole genome shotgun (WGS) entry which is preliminary data.</text>
</comment>
<organism evidence="1 2">
    <name type="scientific">Oceanisphaera ostreae</name>
    <dbReference type="NCBI Taxonomy" id="914151"/>
    <lineage>
        <taxon>Bacteria</taxon>
        <taxon>Pseudomonadati</taxon>
        <taxon>Pseudomonadota</taxon>
        <taxon>Gammaproteobacteria</taxon>
        <taxon>Aeromonadales</taxon>
        <taxon>Aeromonadaceae</taxon>
        <taxon>Oceanisphaera</taxon>
    </lineage>
</organism>
<evidence type="ECO:0000313" key="1">
    <source>
        <dbReference type="EMBL" id="MFD1009193.1"/>
    </source>
</evidence>
<name>A0ABW3KJJ2_9GAMM</name>
<reference evidence="2" key="1">
    <citation type="journal article" date="2019" name="Int. J. Syst. Evol. Microbiol.">
        <title>The Global Catalogue of Microorganisms (GCM) 10K type strain sequencing project: providing services to taxonomists for standard genome sequencing and annotation.</title>
        <authorList>
            <consortium name="The Broad Institute Genomics Platform"/>
            <consortium name="The Broad Institute Genome Sequencing Center for Infectious Disease"/>
            <person name="Wu L."/>
            <person name="Ma J."/>
        </authorList>
    </citation>
    <scope>NUCLEOTIDE SEQUENCE [LARGE SCALE GENOMIC DNA]</scope>
    <source>
        <strain evidence="2">CCUG 60525</strain>
    </source>
</reference>
<evidence type="ECO:0000313" key="2">
    <source>
        <dbReference type="Proteomes" id="UP001597048"/>
    </source>
</evidence>
<dbReference type="Proteomes" id="UP001597048">
    <property type="component" value="Unassembled WGS sequence"/>
</dbReference>
<dbReference type="RefSeq" id="WP_379559225.1">
    <property type="nucleotide sequence ID" value="NZ_JBHTJS010000056.1"/>
</dbReference>
<protein>
    <submittedName>
        <fullName evidence="1">Uncharacterized protein</fullName>
    </submittedName>
</protein>